<feature type="transmembrane region" description="Helical" evidence="1">
    <location>
        <begin position="83"/>
        <end position="105"/>
    </location>
</feature>
<evidence type="ECO:0000313" key="3">
    <source>
        <dbReference type="EMBL" id="NIH58325.1"/>
    </source>
</evidence>
<proteinExistence type="predicted"/>
<comment type="caution">
    <text evidence="3">The sequence shown here is derived from an EMBL/GenBank/DDBJ whole genome shotgun (WGS) entry which is preliminary data.</text>
</comment>
<reference evidence="3 4" key="1">
    <citation type="submission" date="2020-02" db="EMBL/GenBank/DDBJ databases">
        <title>Sequencing the genomes of 1000 actinobacteria strains.</title>
        <authorList>
            <person name="Klenk H.-P."/>
        </authorList>
    </citation>
    <scope>NUCLEOTIDE SEQUENCE [LARGE SCALE GENOMIC DNA]</scope>
    <source>
        <strain evidence="3 4">DSM 19609</strain>
    </source>
</reference>
<dbReference type="PANTHER" id="PTHR34351">
    <property type="entry name" value="SLR1927 PROTEIN-RELATED"/>
    <property type="match status" value="1"/>
</dbReference>
<feature type="transmembrane region" description="Helical" evidence="1">
    <location>
        <begin position="58"/>
        <end position="76"/>
    </location>
</feature>
<dbReference type="Proteomes" id="UP000749311">
    <property type="component" value="Unassembled WGS sequence"/>
</dbReference>
<keyword evidence="1" id="KW-1133">Transmembrane helix</keyword>
<sequence>MAQSTFPGTTFPDTAFPDAVPVDAAERWRVPEAVAAPDVSRVTIVGARVSDALGMRPAGWAVAGVVVLVVVLGWTLRWQELRLVAVFAGLVLGVALLFTIGHPSFQVDLHVPDRRVVVGEVASGGLRLVNTANRRNLPARIDLPIGDRVASFDVPSLAPGGSSVDEFTIPTDRRCVLTIGPAQSIQGDPFSLTGRQTEWTTTVEVFVHPRTVPLAGRQTGFVHDLEGHSSTRTAASDMSFQSLREYAPGDDRRQVHWRSSAHIGKLMVRQFEETLQSRVALGIDLAAVSYLGADDFEPAVSVVASLALQAVREQNPLTLFHNAEAMPAVSGPRALDELSRLERRSRTDLQTLASTMMRLDPQASVVMLVTGAGNTLDTLRRACAVFDLDTRVVGIQVDPAARIMVRNVANVSLVRIAELSELPRAMRRAMP</sequence>
<name>A0ABX0SIU8_9ACTN</name>
<keyword evidence="1" id="KW-0812">Transmembrane</keyword>
<dbReference type="PANTHER" id="PTHR34351:SF1">
    <property type="entry name" value="SLR1927 PROTEIN"/>
    <property type="match status" value="1"/>
</dbReference>
<evidence type="ECO:0000313" key="4">
    <source>
        <dbReference type="Proteomes" id="UP000749311"/>
    </source>
</evidence>
<dbReference type="RefSeq" id="WP_167170501.1">
    <property type="nucleotide sequence ID" value="NZ_BAAAOO010000004.1"/>
</dbReference>
<gene>
    <name evidence="3" type="ORF">FB473_003020</name>
</gene>
<organism evidence="3 4">
    <name type="scientific">Brooklawnia cerclae</name>
    <dbReference type="NCBI Taxonomy" id="349934"/>
    <lineage>
        <taxon>Bacteria</taxon>
        <taxon>Bacillati</taxon>
        <taxon>Actinomycetota</taxon>
        <taxon>Actinomycetes</taxon>
        <taxon>Propionibacteriales</taxon>
        <taxon>Propionibacteriaceae</taxon>
        <taxon>Brooklawnia</taxon>
    </lineage>
</organism>
<dbReference type="Pfam" id="PF01882">
    <property type="entry name" value="DUF58"/>
    <property type="match status" value="1"/>
</dbReference>
<dbReference type="InterPro" id="IPR002881">
    <property type="entry name" value="DUF58"/>
</dbReference>
<accession>A0ABX0SIU8</accession>
<feature type="domain" description="DUF58" evidence="2">
    <location>
        <begin position="243"/>
        <end position="397"/>
    </location>
</feature>
<evidence type="ECO:0000256" key="1">
    <source>
        <dbReference type="SAM" id="Phobius"/>
    </source>
</evidence>
<dbReference type="EMBL" id="JAAMOZ010000003">
    <property type="protein sequence ID" value="NIH58325.1"/>
    <property type="molecule type" value="Genomic_DNA"/>
</dbReference>
<keyword evidence="4" id="KW-1185">Reference proteome</keyword>
<protein>
    <submittedName>
        <fullName evidence="3">Uncharacterized protein (DUF58 family)</fullName>
    </submittedName>
</protein>
<evidence type="ECO:0000259" key="2">
    <source>
        <dbReference type="Pfam" id="PF01882"/>
    </source>
</evidence>
<keyword evidence="1" id="KW-0472">Membrane</keyword>